<sequence>RLQQAETFLILFLRSLPLVSPLWWEKASHLPVRRSSSLVSIFIPKKHRQRFDEAVSQNMINRLCRSKSISEPQGRIRRSRSEDHSDRRHGSKRASSVPRDGGEPEREKGLRKSGSGVPTHPPLGPSQRMIRVYRGKKSFGFTLRGHAPVCIDSVIPGTSPRIEHSTVHTSQSAPVSAWRFDPNAPMCWRKRGEDAFCVGESVVVAEKVLKERSGGVPGSGFV</sequence>
<evidence type="ECO:0000256" key="1">
    <source>
        <dbReference type="SAM" id="MobiDB-lite"/>
    </source>
</evidence>
<organism evidence="3 4">
    <name type="scientific">Ataeniobius toweri</name>
    <dbReference type="NCBI Taxonomy" id="208326"/>
    <lineage>
        <taxon>Eukaryota</taxon>
        <taxon>Metazoa</taxon>
        <taxon>Chordata</taxon>
        <taxon>Craniata</taxon>
        <taxon>Vertebrata</taxon>
        <taxon>Euteleostomi</taxon>
        <taxon>Actinopterygii</taxon>
        <taxon>Neopterygii</taxon>
        <taxon>Teleostei</taxon>
        <taxon>Neoteleostei</taxon>
        <taxon>Acanthomorphata</taxon>
        <taxon>Ovalentaria</taxon>
        <taxon>Atherinomorphae</taxon>
        <taxon>Cyprinodontiformes</taxon>
        <taxon>Goodeidae</taxon>
        <taxon>Ataeniobius</taxon>
    </lineage>
</organism>
<evidence type="ECO:0000313" key="3">
    <source>
        <dbReference type="EMBL" id="MED6259298.1"/>
    </source>
</evidence>
<feature type="chain" id="PRO_5046552012" evidence="2">
    <location>
        <begin position="22"/>
        <end position="222"/>
    </location>
</feature>
<reference evidence="3 4" key="1">
    <citation type="submission" date="2021-07" db="EMBL/GenBank/DDBJ databases">
        <authorList>
            <person name="Palmer J.M."/>
        </authorList>
    </citation>
    <scope>NUCLEOTIDE SEQUENCE [LARGE SCALE GENOMIC DNA]</scope>
    <source>
        <strain evidence="3 4">AT_MEX2019</strain>
        <tissue evidence="3">Muscle</tissue>
    </source>
</reference>
<feature type="signal peptide" evidence="2">
    <location>
        <begin position="1"/>
        <end position="21"/>
    </location>
</feature>
<feature type="compositionally biased region" description="Basic and acidic residues" evidence="1">
    <location>
        <begin position="79"/>
        <end position="88"/>
    </location>
</feature>
<protein>
    <submittedName>
        <fullName evidence="3">Uncharacterized protein</fullName>
    </submittedName>
</protein>
<evidence type="ECO:0000256" key="2">
    <source>
        <dbReference type="SAM" id="SignalP"/>
    </source>
</evidence>
<name>A0ABU7C957_9TELE</name>
<feature type="compositionally biased region" description="Basic and acidic residues" evidence="1">
    <location>
        <begin position="100"/>
        <end position="110"/>
    </location>
</feature>
<comment type="caution">
    <text evidence="3">The sequence shown here is derived from an EMBL/GenBank/DDBJ whole genome shotgun (WGS) entry which is preliminary data.</text>
</comment>
<keyword evidence="4" id="KW-1185">Reference proteome</keyword>
<dbReference type="PANTHER" id="PTHR45725">
    <property type="entry name" value="FORMIN HOMOLOGY 2 FAMILY MEMBER"/>
    <property type="match status" value="1"/>
</dbReference>
<accession>A0ABU7C957</accession>
<keyword evidence="2" id="KW-0732">Signal</keyword>
<feature type="region of interest" description="Disordered" evidence="1">
    <location>
        <begin position="64"/>
        <end position="128"/>
    </location>
</feature>
<feature type="non-terminal residue" evidence="3">
    <location>
        <position position="1"/>
    </location>
</feature>
<dbReference type="Proteomes" id="UP001345963">
    <property type="component" value="Unassembled WGS sequence"/>
</dbReference>
<dbReference type="InterPro" id="IPR051425">
    <property type="entry name" value="Formin_Homology"/>
</dbReference>
<gene>
    <name evidence="3" type="ORF">ATANTOWER_020397</name>
</gene>
<proteinExistence type="predicted"/>
<dbReference type="EMBL" id="JAHUTI010083002">
    <property type="protein sequence ID" value="MED6259298.1"/>
    <property type="molecule type" value="Genomic_DNA"/>
</dbReference>
<dbReference type="PANTHER" id="PTHR45725:SF12">
    <property type="entry name" value="DELPHILIN-RELATED"/>
    <property type="match status" value="1"/>
</dbReference>
<evidence type="ECO:0000313" key="4">
    <source>
        <dbReference type="Proteomes" id="UP001345963"/>
    </source>
</evidence>